<accession>A0A0C9YSC3</accession>
<dbReference type="EMBL" id="KN834011">
    <property type="protein sequence ID" value="KIK13217.1"/>
    <property type="molecule type" value="Genomic_DNA"/>
</dbReference>
<dbReference type="InterPro" id="IPR011990">
    <property type="entry name" value="TPR-like_helical_dom_sf"/>
</dbReference>
<protein>
    <submittedName>
        <fullName evidence="1">Uncharacterized protein</fullName>
    </submittedName>
</protein>
<reference evidence="2" key="2">
    <citation type="submission" date="2015-01" db="EMBL/GenBank/DDBJ databases">
        <title>Evolutionary Origins and Diversification of the Mycorrhizal Mutualists.</title>
        <authorList>
            <consortium name="DOE Joint Genome Institute"/>
            <consortium name="Mycorrhizal Genomics Consortium"/>
            <person name="Kohler A."/>
            <person name="Kuo A."/>
            <person name="Nagy L.G."/>
            <person name="Floudas D."/>
            <person name="Copeland A."/>
            <person name="Barry K.W."/>
            <person name="Cichocki N."/>
            <person name="Veneault-Fourrey C."/>
            <person name="LaButti K."/>
            <person name="Lindquist E.A."/>
            <person name="Lipzen A."/>
            <person name="Lundell T."/>
            <person name="Morin E."/>
            <person name="Murat C."/>
            <person name="Riley R."/>
            <person name="Ohm R."/>
            <person name="Sun H."/>
            <person name="Tunlid A."/>
            <person name="Henrissat B."/>
            <person name="Grigoriev I.V."/>
            <person name="Hibbett D.S."/>
            <person name="Martin F."/>
        </authorList>
    </citation>
    <scope>NUCLEOTIDE SEQUENCE [LARGE SCALE GENOMIC DNA]</scope>
    <source>
        <strain evidence="2">441</strain>
    </source>
</reference>
<organism evidence="1 2">
    <name type="scientific">Pisolithus microcarpus 441</name>
    <dbReference type="NCBI Taxonomy" id="765257"/>
    <lineage>
        <taxon>Eukaryota</taxon>
        <taxon>Fungi</taxon>
        <taxon>Dikarya</taxon>
        <taxon>Basidiomycota</taxon>
        <taxon>Agaricomycotina</taxon>
        <taxon>Agaricomycetes</taxon>
        <taxon>Agaricomycetidae</taxon>
        <taxon>Boletales</taxon>
        <taxon>Sclerodermatineae</taxon>
        <taxon>Pisolithaceae</taxon>
        <taxon>Pisolithus</taxon>
    </lineage>
</organism>
<keyword evidence="2" id="KW-1185">Reference proteome</keyword>
<dbReference type="AlphaFoldDB" id="A0A0C9YSC3"/>
<evidence type="ECO:0000313" key="1">
    <source>
        <dbReference type="EMBL" id="KIK13217.1"/>
    </source>
</evidence>
<gene>
    <name evidence="1" type="ORF">PISMIDRAFT_412004</name>
</gene>
<sequence>MFCRCIALSPSGGYLACGVGKIITIHDLRDVLPSKCFSNGLPLVQASVQTLKSWTRCDPTNTEALLSEEIKKSTSSPSHDLLACRAILRARLKHVPLAIEDSKQSLQVQPSPIGYIAMAVTLLGQGDRGSALRIFDLAFHDCQLDDIRFILLLKSILVFETGNQEDAIIRVELLATRADDDSDEDVIYMYTQVLAVMYMKKENYGRAIPLIERAKNLAQKDTRCPPLIMISFVFGWSFDGLDVVAQQRLCETLYAEGRTTEAVEILLSIIRTPDEDTQGSKTKADWVADFIHKCAMTLERIGNEALASAKHEDAIIQYSAVLSLTPPTPAGLLIKRNKARAAKGLWEDALQDANEICTVSFSYESVSHRCYIGSESGLIRPLGL</sequence>
<dbReference type="OrthoDB" id="2690097at2759"/>
<dbReference type="SUPFAM" id="SSF48452">
    <property type="entry name" value="TPR-like"/>
    <property type="match status" value="1"/>
</dbReference>
<evidence type="ECO:0000313" key="2">
    <source>
        <dbReference type="Proteomes" id="UP000054018"/>
    </source>
</evidence>
<reference evidence="1 2" key="1">
    <citation type="submission" date="2014-04" db="EMBL/GenBank/DDBJ databases">
        <authorList>
            <consortium name="DOE Joint Genome Institute"/>
            <person name="Kuo A."/>
            <person name="Kohler A."/>
            <person name="Costa M.D."/>
            <person name="Nagy L.G."/>
            <person name="Floudas D."/>
            <person name="Copeland A."/>
            <person name="Barry K.W."/>
            <person name="Cichocki N."/>
            <person name="Veneault-Fourrey C."/>
            <person name="LaButti K."/>
            <person name="Lindquist E.A."/>
            <person name="Lipzen A."/>
            <person name="Lundell T."/>
            <person name="Morin E."/>
            <person name="Murat C."/>
            <person name="Sun H."/>
            <person name="Tunlid A."/>
            <person name="Henrissat B."/>
            <person name="Grigoriev I.V."/>
            <person name="Hibbett D.S."/>
            <person name="Martin F."/>
            <person name="Nordberg H.P."/>
            <person name="Cantor M.N."/>
            <person name="Hua S.X."/>
        </authorList>
    </citation>
    <scope>NUCLEOTIDE SEQUENCE [LARGE SCALE GENOMIC DNA]</scope>
    <source>
        <strain evidence="1 2">441</strain>
    </source>
</reference>
<name>A0A0C9YSC3_9AGAM</name>
<dbReference type="Gene3D" id="1.25.40.10">
    <property type="entry name" value="Tetratricopeptide repeat domain"/>
    <property type="match status" value="2"/>
</dbReference>
<dbReference type="HOGENOM" id="CLU_719851_0_0_1"/>
<proteinExistence type="predicted"/>
<dbReference type="Proteomes" id="UP000054018">
    <property type="component" value="Unassembled WGS sequence"/>
</dbReference>